<keyword evidence="2" id="KW-1185">Reference proteome</keyword>
<dbReference type="AlphaFoldDB" id="A0A8T8SJ22"/>
<evidence type="ECO:0000313" key="2">
    <source>
        <dbReference type="Proteomes" id="UP000077521"/>
    </source>
</evidence>
<comment type="caution">
    <text evidence="1">The sequence shown here is derived from an EMBL/GenBank/DDBJ whole genome shotgun (WGS) entry which is preliminary data.</text>
</comment>
<sequence>VKKMFAKLDSKISLATDGCTAPNGEPYLSITAH</sequence>
<protein>
    <submittedName>
        <fullName evidence="1">Uncharacterized protein</fullName>
    </submittedName>
</protein>
<name>A0A8T8SJ22_9BASI</name>
<organism evidence="1 2">
    <name type="scientific">Tilletia indica</name>
    <dbReference type="NCBI Taxonomy" id="43049"/>
    <lineage>
        <taxon>Eukaryota</taxon>
        <taxon>Fungi</taxon>
        <taxon>Dikarya</taxon>
        <taxon>Basidiomycota</taxon>
        <taxon>Ustilaginomycotina</taxon>
        <taxon>Exobasidiomycetes</taxon>
        <taxon>Tilletiales</taxon>
        <taxon>Tilletiaceae</taxon>
        <taxon>Tilletia</taxon>
    </lineage>
</organism>
<dbReference type="EMBL" id="LWDF02001000">
    <property type="protein sequence ID" value="KAE8240950.1"/>
    <property type="molecule type" value="Genomic_DNA"/>
</dbReference>
<dbReference type="Proteomes" id="UP000077521">
    <property type="component" value="Unassembled WGS sequence"/>
</dbReference>
<proteinExistence type="predicted"/>
<reference evidence="1" key="1">
    <citation type="submission" date="2016-04" db="EMBL/GenBank/DDBJ databases">
        <authorList>
            <person name="Nguyen H.D."/>
            <person name="Samba Siva P."/>
            <person name="Cullis J."/>
            <person name="Levesque C.A."/>
            <person name="Hambleton S."/>
        </authorList>
    </citation>
    <scope>NUCLEOTIDE SEQUENCE</scope>
    <source>
        <strain evidence="1">DAOMC 236416</strain>
    </source>
</reference>
<accession>A0A8T8SJ22</accession>
<evidence type="ECO:0000313" key="1">
    <source>
        <dbReference type="EMBL" id="KAE8240950.1"/>
    </source>
</evidence>
<reference evidence="1" key="2">
    <citation type="journal article" date="2019" name="IMA Fungus">
        <title>Genome sequencing and comparison of five Tilletia species to identify candidate genes for the detection of regulated species infecting wheat.</title>
        <authorList>
            <person name="Nguyen H.D.T."/>
            <person name="Sultana T."/>
            <person name="Kesanakurti P."/>
            <person name="Hambleton S."/>
        </authorList>
    </citation>
    <scope>NUCLEOTIDE SEQUENCE</scope>
    <source>
        <strain evidence="1">DAOMC 236416</strain>
    </source>
</reference>
<gene>
    <name evidence="1" type="ORF">A4X13_0g7622</name>
</gene>
<feature type="non-terminal residue" evidence="1">
    <location>
        <position position="1"/>
    </location>
</feature>